<evidence type="ECO:0000256" key="2">
    <source>
        <dbReference type="SAM" id="Phobius"/>
    </source>
</evidence>
<keyword evidence="4" id="KW-1185">Reference proteome</keyword>
<dbReference type="EMBL" id="PUEC01000030">
    <property type="protein sequence ID" value="PWB00849.1"/>
    <property type="molecule type" value="Genomic_DNA"/>
</dbReference>
<keyword evidence="2" id="KW-0472">Membrane</keyword>
<feature type="transmembrane region" description="Helical" evidence="2">
    <location>
        <begin position="288"/>
        <end position="305"/>
    </location>
</feature>
<dbReference type="GO" id="GO:0005886">
    <property type="term" value="C:plasma membrane"/>
    <property type="evidence" value="ECO:0007669"/>
    <property type="project" value="TreeGrafter"/>
</dbReference>
<feature type="transmembrane region" description="Helical" evidence="2">
    <location>
        <begin position="342"/>
        <end position="362"/>
    </location>
</feature>
<dbReference type="PANTHER" id="PTHR30092:SF0">
    <property type="entry name" value="INNER MEMBRANE PROTEIN CRED"/>
    <property type="match status" value="1"/>
</dbReference>
<gene>
    <name evidence="3" type="ORF">C5O23_11520</name>
</gene>
<evidence type="ECO:0000313" key="3">
    <source>
        <dbReference type="EMBL" id="PWB00849.1"/>
    </source>
</evidence>
<feature type="compositionally biased region" description="Pro residues" evidence="1">
    <location>
        <begin position="7"/>
        <end position="23"/>
    </location>
</feature>
<reference evidence="4" key="1">
    <citation type="submission" date="2018-02" db="EMBL/GenBank/DDBJ databases">
        <authorList>
            <person name="Clavel T."/>
            <person name="Strowig T."/>
        </authorList>
    </citation>
    <scope>NUCLEOTIDE SEQUENCE [LARGE SCALE GENOMIC DNA]</scope>
    <source>
        <strain evidence="4">DSM 103720</strain>
    </source>
</reference>
<evidence type="ECO:0000256" key="1">
    <source>
        <dbReference type="SAM" id="MobiDB-lite"/>
    </source>
</evidence>
<dbReference type="GeneID" id="82526959"/>
<feature type="transmembrane region" description="Helical" evidence="2">
    <location>
        <begin position="317"/>
        <end position="336"/>
    </location>
</feature>
<dbReference type="RefSeq" id="WP_107033090.1">
    <property type="nucleotide sequence ID" value="NZ_PUEC01000030.1"/>
</dbReference>
<name>A0A2V1II56_9BACT</name>
<protein>
    <recommendedName>
        <fullName evidence="5">Cell envelope integrity protein CreD</fullName>
    </recommendedName>
</protein>
<keyword evidence="2" id="KW-1133">Transmembrane helix</keyword>
<comment type="caution">
    <text evidence="3">The sequence shown here is derived from an EMBL/GenBank/DDBJ whole genome shotgun (WGS) entry which is preliminary data.</text>
</comment>
<feature type="transmembrane region" description="Helical" evidence="2">
    <location>
        <begin position="39"/>
        <end position="60"/>
    </location>
</feature>
<feature type="region of interest" description="Disordered" evidence="1">
    <location>
        <begin position="1"/>
        <end position="29"/>
    </location>
</feature>
<accession>A0A2V1II56</accession>
<organism evidence="3 4">
    <name type="scientific">Duncaniella muris</name>
    <dbReference type="NCBI Taxonomy" id="2094150"/>
    <lineage>
        <taxon>Bacteria</taxon>
        <taxon>Pseudomonadati</taxon>
        <taxon>Bacteroidota</taxon>
        <taxon>Bacteroidia</taxon>
        <taxon>Bacteroidales</taxon>
        <taxon>Muribaculaceae</taxon>
        <taxon>Duncaniella</taxon>
    </lineage>
</organism>
<evidence type="ECO:0000313" key="4">
    <source>
        <dbReference type="Proteomes" id="UP000244905"/>
    </source>
</evidence>
<dbReference type="PANTHER" id="PTHR30092">
    <property type="entry name" value="INNER MEMBRANE PROTEIN CRED"/>
    <property type="match status" value="1"/>
</dbReference>
<feature type="transmembrane region" description="Helical" evidence="2">
    <location>
        <begin position="369"/>
        <end position="389"/>
    </location>
</feature>
<keyword evidence="2" id="KW-0812">Transmembrane</keyword>
<dbReference type="Proteomes" id="UP000244905">
    <property type="component" value="Unassembled WGS sequence"/>
</dbReference>
<dbReference type="AlphaFoldDB" id="A0A2V1II56"/>
<sequence length="420" mass="46180">MSNLPPRITPPPLPVFTPQPPSAKPNRPSGPDMSVGLKIVLMGLLCCVLMIGAIAIWLMAYDRNTTSADVSQDIVGQWGEKTYIDGPFLAIEPDTDSLRPAGIVPVALNVNANVETMSLHRGIYEAEVFTAAISMKGHFRSSDFKRFESDSITVKIDIDPHNVTETSPLKIGDTTYAWSRSDSSLHACIPIADLDKIEDVPFSTSIKARGSGGFFIMPSADTNTITIIGNATNPSFSREQLPVSRKVGKDGFSARWEIRHTVGGYNVCEYVGADFLLGVDRYQKVCRAIKYAFIIIILTFFSVFFTETTMHRPIPMFNYFLIGVALILFYSLLLGLSEHMSFGASYLIAAVMTITLITCYMWKMLGSKAVGLAICGVLSIMYGFCYVMLCISTYALLFGSLLLFVALAATMYGSLKIQYR</sequence>
<proteinExistence type="predicted"/>
<evidence type="ECO:0008006" key="5">
    <source>
        <dbReference type="Google" id="ProtNLM"/>
    </source>
</evidence>
<dbReference type="Pfam" id="PF06123">
    <property type="entry name" value="CreD"/>
    <property type="match status" value="1"/>
</dbReference>
<feature type="transmembrane region" description="Helical" evidence="2">
    <location>
        <begin position="395"/>
        <end position="415"/>
    </location>
</feature>
<dbReference type="InterPro" id="IPR010364">
    <property type="entry name" value="Uncharacterised_IM_CreD"/>
</dbReference>